<feature type="domain" description="Protein kinase" evidence="1">
    <location>
        <begin position="1"/>
        <end position="217"/>
    </location>
</feature>
<dbReference type="Gene3D" id="1.10.510.10">
    <property type="entry name" value="Transferase(Phosphotransferase) domain 1"/>
    <property type="match status" value="1"/>
</dbReference>
<dbReference type="PRINTS" id="PR00109">
    <property type="entry name" value="TYRKINASE"/>
</dbReference>
<dbReference type="EMBL" id="LLXI01004128">
    <property type="protein sequence ID" value="PKY60286.1"/>
    <property type="molecule type" value="Genomic_DNA"/>
</dbReference>
<proteinExistence type="predicted"/>
<dbReference type="SUPFAM" id="SSF81901">
    <property type="entry name" value="HCP-like"/>
    <property type="match status" value="2"/>
</dbReference>
<dbReference type="VEuPathDB" id="FungiDB:RhiirA1_536095"/>
<accession>A0A2I1HN33</accession>
<dbReference type="InterPro" id="IPR000719">
    <property type="entry name" value="Prot_kinase_dom"/>
</dbReference>
<dbReference type="Proteomes" id="UP000234323">
    <property type="component" value="Unassembled WGS sequence"/>
</dbReference>
<dbReference type="SMART" id="SM00671">
    <property type="entry name" value="SEL1"/>
    <property type="match status" value="6"/>
</dbReference>
<dbReference type="PANTHER" id="PTHR43628">
    <property type="entry name" value="ACTIVATOR OF C KINASE PROTEIN 1-RELATED"/>
    <property type="match status" value="1"/>
</dbReference>
<evidence type="ECO:0000313" key="3">
    <source>
        <dbReference type="Proteomes" id="UP000234323"/>
    </source>
</evidence>
<dbReference type="Pfam" id="PF08238">
    <property type="entry name" value="Sel1"/>
    <property type="match status" value="6"/>
</dbReference>
<dbReference type="Pfam" id="PF07714">
    <property type="entry name" value="PK_Tyr_Ser-Thr"/>
    <property type="match status" value="1"/>
</dbReference>
<evidence type="ECO:0000259" key="1">
    <source>
        <dbReference type="PROSITE" id="PS50011"/>
    </source>
</evidence>
<dbReference type="Gene3D" id="1.25.40.10">
    <property type="entry name" value="Tetratricopeptide repeat domain"/>
    <property type="match status" value="2"/>
</dbReference>
<dbReference type="InterPro" id="IPR006597">
    <property type="entry name" value="Sel1-like"/>
</dbReference>
<keyword evidence="2" id="KW-0808">Transferase</keyword>
<dbReference type="InterPro" id="IPR052945">
    <property type="entry name" value="Mitotic_Regulator"/>
</dbReference>
<dbReference type="PANTHER" id="PTHR43628:SF1">
    <property type="entry name" value="CHITIN SYNTHASE REGULATORY FACTOR 2-RELATED"/>
    <property type="match status" value="1"/>
</dbReference>
<dbReference type="VEuPathDB" id="FungiDB:FUN_006840"/>
<name>A0A2I1HN33_9GLOM</name>
<keyword evidence="3" id="KW-1185">Reference proteome</keyword>
<dbReference type="GO" id="GO:0004672">
    <property type="term" value="F:protein kinase activity"/>
    <property type="evidence" value="ECO:0007669"/>
    <property type="project" value="InterPro"/>
</dbReference>
<evidence type="ECO:0000313" key="2">
    <source>
        <dbReference type="EMBL" id="PKY60286.1"/>
    </source>
</evidence>
<dbReference type="PROSITE" id="PS50011">
    <property type="entry name" value="PROTEIN_KINASE_DOM"/>
    <property type="match status" value="1"/>
</dbReference>
<dbReference type="VEuPathDB" id="FungiDB:RhiirFUN_010110"/>
<dbReference type="AlphaFoldDB" id="A0A2I1HN33"/>
<dbReference type="GO" id="GO:0005524">
    <property type="term" value="F:ATP binding"/>
    <property type="evidence" value="ECO:0007669"/>
    <property type="project" value="InterPro"/>
</dbReference>
<dbReference type="InterPro" id="IPR001245">
    <property type="entry name" value="Ser-Thr/Tyr_kinase_cat_dom"/>
</dbReference>
<comment type="caution">
    <text evidence="2">The sequence shown here is derived from an EMBL/GenBank/DDBJ whole genome shotgun (WGS) entry which is preliminary data.</text>
</comment>
<dbReference type="SUPFAM" id="SSF56112">
    <property type="entry name" value="Protein kinase-like (PK-like)"/>
    <property type="match status" value="1"/>
</dbReference>
<organism evidence="2 3">
    <name type="scientific">Rhizophagus irregularis</name>
    <dbReference type="NCBI Taxonomy" id="588596"/>
    <lineage>
        <taxon>Eukaryota</taxon>
        <taxon>Fungi</taxon>
        <taxon>Fungi incertae sedis</taxon>
        <taxon>Mucoromycota</taxon>
        <taxon>Glomeromycotina</taxon>
        <taxon>Glomeromycetes</taxon>
        <taxon>Glomerales</taxon>
        <taxon>Glomeraceae</taxon>
        <taxon>Rhizophagus</taxon>
    </lineage>
</organism>
<gene>
    <name evidence="2" type="ORF">RhiirA4_483833</name>
</gene>
<protein>
    <submittedName>
        <fullName evidence="2">Kinase-like protein</fullName>
    </submittedName>
</protein>
<keyword evidence="2" id="KW-0418">Kinase</keyword>
<dbReference type="InterPro" id="IPR011009">
    <property type="entry name" value="Kinase-like_dom_sf"/>
</dbReference>
<dbReference type="InterPro" id="IPR011990">
    <property type="entry name" value="TPR-like_helical_dom_sf"/>
</dbReference>
<reference evidence="2 3" key="1">
    <citation type="submission" date="2015-10" db="EMBL/GenBank/DDBJ databases">
        <title>Genome analyses suggest a sexual origin of heterokaryosis in a supposedly ancient asexual fungus.</title>
        <authorList>
            <person name="Ropars J."/>
            <person name="Sedzielewska K."/>
            <person name="Noel J."/>
            <person name="Charron P."/>
            <person name="Farinelli L."/>
            <person name="Marton T."/>
            <person name="Kruger M."/>
            <person name="Pelin A."/>
            <person name="Brachmann A."/>
            <person name="Corradi N."/>
        </authorList>
    </citation>
    <scope>NUCLEOTIDE SEQUENCE [LARGE SCALE GENOMIC DNA]</scope>
    <source>
        <strain evidence="2 3">A4</strain>
    </source>
</reference>
<sequence length="541" mass="63004">MHKVNFHTNIIRFFGITKKKDEYDMDSNYLLILEYADSGTLGNYLKENFNKLDWSIKLQFAIQIADAVSYIHQHDIIHCDLHSDNILIHQNMIKLADFGLSRRLAEVSTRHDIIGKVAYIDPQNYNTNNNYHYKPNKKSDVYSVGVLLWEISSGRTPFESYSDNYQRIALMLEIPNGKRETPVSNTPSDYIDIYTKCWLNNPDDRPSMQQVFTDLKLNKLNTSEMEICENTARIIESDVMHIDYSSINVDYSSHIKLEENEKHDKMQVDEILTASYDLNNIEIIIDEILLLYENSIQNGIYKDNIIQLIKQYILLKNENENRIYKYLLDNKSRQQNTFLLAIFYYHGIGTDKNDVAAFELYKKAAEKGVINAIYNLGYCYENGIGTKKNETNAFKFYEKAAKNGHINAIYRLGYCYQHEIGTEKNEINAFKLYEEAVKKGQIDAIYQIGRTEKDEIRAFELYKEAVKGDQIDAINNLGECYYYGIGTEKDEIKAFELYEAAAKKSHINSIFCLGYCYQHGIGTSRNEIKAFELYKEYECRL</sequence>